<evidence type="ECO:0000313" key="4">
    <source>
        <dbReference type="Proteomes" id="UP000317093"/>
    </source>
</evidence>
<name>A0A518B9E7_9BACT</name>
<sequence>MTDPVPGRAPAQLTIRKRALFVTLVLLGLYGIGELAAWTAFLVVDARPFSFARLHRRQDLLRFEVTDVDNAGDPVMTRANCRTVALHPYLGYVTDPHLAAQDGRFPFAVNRFGFSDAGDPFHERGDDRVIIGVVGGSVAMGFSIGGLPAMERELRKSPHFAEKQFVYVRAAMGGYKQPQQLMTLNYLLALGAKIDLLINIDGFNEIALHRVENQSRDVAMIYPRSWALMVEKIPDPISRTLICEIAHRREERKSWARLFSKASFRHSIMLNLLWRARDGFLERSLVSAQQRLAAHRPEEALPYAAVGPGNPPKSEMAQFEDQADLWKRCSTQLHHLCQANNATYFHFLQPNQYVDGSKEMTTQERRRALTDKAYADAVTKGYPLLATRGRELAAEGIAFADLTTIFEDRGDTIYIDSCCHFNQTGTEILGTAIGKFILDHLGESQPDRSPSSSPPPTLAN</sequence>
<reference evidence="3 4" key="1">
    <citation type="submission" date="2019-02" db="EMBL/GenBank/DDBJ databases">
        <title>Deep-cultivation of Planctomycetes and their phenomic and genomic characterization uncovers novel biology.</title>
        <authorList>
            <person name="Wiegand S."/>
            <person name="Jogler M."/>
            <person name="Boedeker C."/>
            <person name="Pinto D."/>
            <person name="Vollmers J."/>
            <person name="Rivas-Marin E."/>
            <person name="Kohn T."/>
            <person name="Peeters S.H."/>
            <person name="Heuer A."/>
            <person name="Rast P."/>
            <person name="Oberbeckmann S."/>
            <person name="Bunk B."/>
            <person name="Jeske O."/>
            <person name="Meyerdierks A."/>
            <person name="Storesund J.E."/>
            <person name="Kallscheuer N."/>
            <person name="Luecker S."/>
            <person name="Lage O.M."/>
            <person name="Pohl T."/>
            <person name="Merkel B.J."/>
            <person name="Hornburger P."/>
            <person name="Mueller R.-W."/>
            <person name="Bruemmer F."/>
            <person name="Labrenz M."/>
            <person name="Spormann A.M."/>
            <person name="Op den Camp H."/>
            <person name="Overmann J."/>
            <person name="Amann R."/>
            <person name="Jetten M.S.M."/>
            <person name="Mascher T."/>
            <person name="Medema M.H."/>
            <person name="Devos D.P."/>
            <person name="Kaster A.-K."/>
            <person name="Ovreas L."/>
            <person name="Rohde M."/>
            <person name="Galperin M.Y."/>
            <person name="Jogler C."/>
        </authorList>
    </citation>
    <scope>NUCLEOTIDE SEQUENCE [LARGE SCALE GENOMIC DNA]</scope>
    <source>
        <strain evidence="3 4">Pan216</strain>
    </source>
</reference>
<dbReference type="Proteomes" id="UP000317093">
    <property type="component" value="Chromosome"/>
</dbReference>
<dbReference type="KEGG" id="knv:Pan216_44130"/>
<proteinExistence type="predicted"/>
<feature type="transmembrane region" description="Helical" evidence="2">
    <location>
        <begin position="20"/>
        <end position="44"/>
    </location>
</feature>
<dbReference type="EMBL" id="CP036279">
    <property type="protein sequence ID" value="QDU63533.1"/>
    <property type="molecule type" value="Genomic_DNA"/>
</dbReference>
<dbReference type="AlphaFoldDB" id="A0A518B9E7"/>
<evidence type="ECO:0000256" key="2">
    <source>
        <dbReference type="SAM" id="Phobius"/>
    </source>
</evidence>
<dbReference type="SUPFAM" id="SSF52266">
    <property type="entry name" value="SGNH hydrolase"/>
    <property type="match status" value="1"/>
</dbReference>
<keyword evidence="2" id="KW-0812">Transmembrane</keyword>
<organism evidence="3 4">
    <name type="scientific">Kolteria novifilia</name>
    <dbReference type="NCBI Taxonomy" id="2527975"/>
    <lineage>
        <taxon>Bacteria</taxon>
        <taxon>Pseudomonadati</taxon>
        <taxon>Planctomycetota</taxon>
        <taxon>Planctomycetia</taxon>
        <taxon>Kolteriales</taxon>
        <taxon>Kolteriaceae</taxon>
        <taxon>Kolteria</taxon>
    </lineage>
</organism>
<evidence type="ECO:0000313" key="3">
    <source>
        <dbReference type="EMBL" id="QDU63533.1"/>
    </source>
</evidence>
<protein>
    <submittedName>
        <fullName evidence="3">Uncharacterized protein</fullName>
    </submittedName>
</protein>
<accession>A0A518B9E7</accession>
<dbReference type="RefSeq" id="WP_145261065.1">
    <property type="nucleotide sequence ID" value="NZ_CP036279.1"/>
</dbReference>
<gene>
    <name evidence="3" type="ORF">Pan216_44130</name>
</gene>
<dbReference type="OrthoDB" id="5447142at2"/>
<evidence type="ECO:0000256" key="1">
    <source>
        <dbReference type="SAM" id="MobiDB-lite"/>
    </source>
</evidence>
<keyword evidence="2" id="KW-1133">Transmembrane helix</keyword>
<keyword evidence="2" id="KW-0472">Membrane</keyword>
<feature type="region of interest" description="Disordered" evidence="1">
    <location>
        <begin position="441"/>
        <end position="460"/>
    </location>
</feature>
<keyword evidence="4" id="KW-1185">Reference proteome</keyword>